<feature type="compositionally biased region" description="Low complexity" evidence="1">
    <location>
        <begin position="37"/>
        <end position="51"/>
    </location>
</feature>
<name>A0AAN7CUY1_9PEZI</name>
<dbReference type="Proteomes" id="UP001303647">
    <property type="component" value="Unassembled WGS sequence"/>
</dbReference>
<accession>A0AAN7CUY1</accession>
<evidence type="ECO:0000313" key="2">
    <source>
        <dbReference type="EMBL" id="KAK4248784.1"/>
    </source>
</evidence>
<organism evidence="2 3">
    <name type="scientific">Corynascus novoguineensis</name>
    <dbReference type="NCBI Taxonomy" id="1126955"/>
    <lineage>
        <taxon>Eukaryota</taxon>
        <taxon>Fungi</taxon>
        <taxon>Dikarya</taxon>
        <taxon>Ascomycota</taxon>
        <taxon>Pezizomycotina</taxon>
        <taxon>Sordariomycetes</taxon>
        <taxon>Sordariomycetidae</taxon>
        <taxon>Sordariales</taxon>
        <taxon>Chaetomiaceae</taxon>
        <taxon>Corynascus</taxon>
    </lineage>
</organism>
<proteinExistence type="predicted"/>
<evidence type="ECO:0000256" key="1">
    <source>
        <dbReference type="SAM" id="MobiDB-lite"/>
    </source>
</evidence>
<sequence>MSPTYTMSAHLCKQIYSSWRQARQSSPDASPLPSPPTTDFSNSRNSNTTSSYFPRPSSPASEKCSMDSERSSVSSHPPSSPGSSWRGWGSR</sequence>
<gene>
    <name evidence="2" type="ORF">C7999DRAFT_30764</name>
</gene>
<evidence type="ECO:0008006" key="4">
    <source>
        <dbReference type="Google" id="ProtNLM"/>
    </source>
</evidence>
<dbReference type="AlphaFoldDB" id="A0AAN7CUY1"/>
<feature type="compositionally biased region" description="Low complexity" evidence="1">
    <location>
        <begin position="71"/>
        <end position="91"/>
    </location>
</feature>
<feature type="region of interest" description="Disordered" evidence="1">
    <location>
        <begin position="19"/>
        <end position="91"/>
    </location>
</feature>
<comment type="caution">
    <text evidence="2">The sequence shown here is derived from an EMBL/GenBank/DDBJ whole genome shotgun (WGS) entry which is preliminary data.</text>
</comment>
<evidence type="ECO:0000313" key="3">
    <source>
        <dbReference type="Proteomes" id="UP001303647"/>
    </source>
</evidence>
<reference evidence="2" key="2">
    <citation type="submission" date="2023-05" db="EMBL/GenBank/DDBJ databases">
        <authorList>
            <consortium name="Lawrence Berkeley National Laboratory"/>
            <person name="Steindorff A."/>
            <person name="Hensen N."/>
            <person name="Bonometti L."/>
            <person name="Westerberg I."/>
            <person name="Brannstrom I.O."/>
            <person name="Guillou S."/>
            <person name="Cros-Aarteil S."/>
            <person name="Calhoun S."/>
            <person name="Haridas S."/>
            <person name="Kuo A."/>
            <person name="Mondo S."/>
            <person name="Pangilinan J."/>
            <person name="Riley R."/>
            <person name="Labutti K."/>
            <person name="Andreopoulos B."/>
            <person name="Lipzen A."/>
            <person name="Chen C."/>
            <person name="Yanf M."/>
            <person name="Daum C."/>
            <person name="Ng V."/>
            <person name="Clum A."/>
            <person name="Ohm R."/>
            <person name="Martin F."/>
            <person name="Silar P."/>
            <person name="Natvig D."/>
            <person name="Lalanne C."/>
            <person name="Gautier V."/>
            <person name="Ament-Velasquez S.L."/>
            <person name="Kruys A."/>
            <person name="Hutchinson M.I."/>
            <person name="Powell A.J."/>
            <person name="Barry K."/>
            <person name="Miller A.N."/>
            <person name="Grigoriev I.V."/>
            <person name="Debuchy R."/>
            <person name="Gladieux P."/>
            <person name="Thoren M.H."/>
            <person name="Johannesson H."/>
        </authorList>
    </citation>
    <scope>NUCLEOTIDE SEQUENCE</scope>
    <source>
        <strain evidence="2">CBS 359.72</strain>
    </source>
</reference>
<keyword evidence="3" id="KW-1185">Reference proteome</keyword>
<protein>
    <recommendedName>
        <fullName evidence="4">Ste12 interacting protein</fullName>
    </recommendedName>
</protein>
<dbReference type="EMBL" id="MU857632">
    <property type="protein sequence ID" value="KAK4248784.1"/>
    <property type="molecule type" value="Genomic_DNA"/>
</dbReference>
<reference evidence="2" key="1">
    <citation type="journal article" date="2023" name="Mol. Phylogenet. Evol.">
        <title>Genome-scale phylogeny and comparative genomics of the fungal order Sordariales.</title>
        <authorList>
            <person name="Hensen N."/>
            <person name="Bonometti L."/>
            <person name="Westerberg I."/>
            <person name="Brannstrom I.O."/>
            <person name="Guillou S."/>
            <person name="Cros-Aarteil S."/>
            <person name="Calhoun S."/>
            <person name="Haridas S."/>
            <person name="Kuo A."/>
            <person name="Mondo S."/>
            <person name="Pangilinan J."/>
            <person name="Riley R."/>
            <person name="LaButti K."/>
            <person name="Andreopoulos B."/>
            <person name="Lipzen A."/>
            <person name="Chen C."/>
            <person name="Yan M."/>
            <person name="Daum C."/>
            <person name="Ng V."/>
            <person name="Clum A."/>
            <person name="Steindorff A."/>
            <person name="Ohm R.A."/>
            <person name="Martin F."/>
            <person name="Silar P."/>
            <person name="Natvig D.O."/>
            <person name="Lalanne C."/>
            <person name="Gautier V."/>
            <person name="Ament-Velasquez S.L."/>
            <person name="Kruys A."/>
            <person name="Hutchinson M.I."/>
            <person name="Powell A.J."/>
            <person name="Barry K."/>
            <person name="Miller A.N."/>
            <person name="Grigoriev I.V."/>
            <person name="Debuchy R."/>
            <person name="Gladieux P."/>
            <person name="Hiltunen Thoren M."/>
            <person name="Johannesson H."/>
        </authorList>
    </citation>
    <scope>NUCLEOTIDE SEQUENCE</scope>
    <source>
        <strain evidence="2">CBS 359.72</strain>
    </source>
</reference>